<dbReference type="PANTHER" id="PTHR30349:SF64">
    <property type="entry name" value="PROPHAGE INTEGRASE INTD-RELATED"/>
    <property type="match status" value="1"/>
</dbReference>
<evidence type="ECO:0000256" key="1">
    <source>
        <dbReference type="ARBA" id="ARBA00022908"/>
    </source>
</evidence>
<dbReference type="PANTHER" id="PTHR30349">
    <property type="entry name" value="PHAGE INTEGRASE-RELATED"/>
    <property type="match status" value="1"/>
</dbReference>
<dbReference type="SUPFAM" id="SSF56349">
    <property type="entry name" value="DNA breaking-rejoining enzymes"/>
    <property type="match status" value="1"/>
</dbReference>
<dbReference type="Pfam" id="PF00589">
    <property type="entry name" value="Phage_integrase"/>
    <property type="match status" value="1"/>
</dbReference>
<evidence type="ECO:0000313" key="5">
    <source>
        <dbReference type="Proteomes" id="UP000236536"/>
    </source>
</evidence>
<proteinExistence type="predicted"/>
<evidence type="ECO:0000256" key="2">
    <source>
        <dbReference type="ARBA" id="ARBA00023172"/>
    </source>
</evidence>
<dbReference type="InterPro" id="IPR050090">
    <property type="entry name" value="Tyrosine_recombinase_XerCD"/>
</dbReference>
<gene>
    <name evidence="4" type="ORF">PhaeoP66_03257</name>
</gene>
<keyword evidence="2" id="KW-0233">DNA recombination</keyword>
<sequence length="359" mass="40344">MPTPTIYKADNGYFYAKWTDNRRSRRKSMGTQDRSIAEARFAQWLLIRNNAPNDPTPSYTVADVWDIYLQRNRETPTTGYSWKNLEPHFGHLPVEAVDQGQVDAYVAARASGRIGRPSKPATCRRELAMLVAAMNFGAKPPFSLYDTAILQPLVLPADSEPRDRWLSMAEMQRLLRAAAEMRRGDRLSRGERFLWLALETAARKTAILELTWDRVDFETGKIHYDVPGRAKTKKRRASVPMSSTLRTVLQRAYDEREGDLVLDNSAEVWAAIQSIAITAGFKGVRGRNGKKPTATGISPHVLRHTAATHMARNGVPLWTVANILGNTMAVVEKTYAKWVPSEPERNVDLISGGKLEILK</sequence>
<dbReference type="PROSITE" id="PS51898">
    <property type="entry name" value="TYR_RECOMBINASE"/>
    <property type="match status" value="1"/>
</dbReference>
<keyword evidence="1" id="KW-0229">DNA integration</keyword>
<keyword evidence="5" id="KW-1185">Reference proteome</keyword>
<protein>
    <submittedName>
        <fullName evidence="4">Integrase</fullName>
    </submittedName>
</protein>
<feature type="domain" description="Tyr recombinase" evidence="3">
    <location>
        <begin position="161"/>
        <end position="348"/>
    </location>
</feature>
<dbReference type="EMBL" id="CP010705">
    <property type="protein sequence ID" value="AUQ95999.1"/>
    <property type="molecule type" value="Genomic_DNA"/>
</dbReference>
<dbReference type="RefSeq" id="WP_123632443.1">
    <property type="nucleotide sequence ID" value="NZ_CP010705.1"/>
</dbReference>
<dbReference type="InterPro" id="IPR011010">
    <property type="entry name" value="DNA_brk_join_enz"/>
</dbReference>
<evidence type="ECO:0000259" key="3">
    <source>
        <dbReference type="PROSITE" id="PS51898"/>
    </source>
</evidence>
<dbReference type="Gene3D" id="1.10.443.10">
    <property type="entry name" value="Intergrase catalytic core"/>
    <property type="match status" value="1"/>
</dbReference>
<dbReference type="InterPro" id="IPR002104">
    <property type="entry name" value="Integrase_catalytic"/>
</dbReference>
<reference evidence="4 5" key="2">
    <citation type="journal article" date="2017" name="Int. J. Syst. Evol. Microbiol.">
        <title>Adaptation of Surface-Associated Bacteria to the Open Ocean: A Genomically Distinct Subpopulation of Phaeobacter gallaeciensis Colonizes Pacific Mesozooplankton.</title>
        <authorList>
            <person name="Freese H.M."/>
            <person name="Methner A."/>
            <person name="Overmann J."/>
        </authorList>
    </citation>
    <scope>NUCLEOTIDE SEQUENCE [LARGE SCALE GENOMIC DNA]</scope>
    <source>
        <strain evidence="4 5">P66</strain>
    </source>
</reference>
<reference evidence="4 5" key="1">
    <citation type="journal article" date="2017" name="Genome Biol. Evol.">
        <title>Trajectories and Drivers of Genome Evolution in Surface-Associated Marine Phaeobacter.</title>
        <authorList>
            <person name="Freese H.M."/>
            <person name="Sikorski J."/>
            <person name="Bunk B."/>
            <person name="Scheuner C."/>
            <person name="Meier-Kolthoff J.P."/>
            <person name="Sproer C."/>
            <person name="Gram L."/>
            <person name="Overmann J."/>
        </authorList>
    </citation>
    <scope>NUCLEOTIDE SEQUENCE [LARGE SCALE GENOMIC DNA]</scope>
    <source>
        <strain evidence="4 5">P66</strain>
    </source>
</reference>
<organism evidence="4 5">
    <name type="scientific">Phaeobacter inhibens</name>
    <dbReference type="NCBI Taxonomy" id="221822"/>
    <lineage>
        <taxon>Bacteria</taxon>
        <taxon>Pseudomonadati</taxon>
        <taxon>Pseudomonadota</taxon>
        <taxon>Alphaproteobacteria</taxon>
        <taxon>Rhodobacterales</taxon>
        <taxon>Roseobacteraceae</taxon>
        <taxon>Phaeobacter</taxon>
    </lineage>
</organism>
<accession>A0ABN5GRB3</accession>
<dbReference type="InterPro" id="IPR013762">
    <property type="entry name" value="Integrase-like_cat_sf"/>
</dbReference>
<evidence type="ECO:0000313" key="4">
    <source>
        <dbReference type="EMBL" id="AUQ95999.1"/>
    </source>
</evidence>
<dbReference type="CDD" id="cd00796">
    <property type="entry name" value="INT_Rci_Hp1_C"/>
    <property type="match status" value="1"/>
</dbReference>
<name>A0ABN5GRB3_9RHOB</name>
<dbReference type="Proteomes" id="UP000236536">
    <property type="component" value="Chromosome"/>
</dbReference>